<keyword evidence="2" id="KW-0560">Oxidoreductase</keyword>
<dbReference type="InterPro" id="IPR036291">
    <property type="entry name" value="NAD(P)-bd_dom_sf"/>
</dbReference>
<evidence type="ECO:0000313" key="4">
    <source>
        <dbReference type="EMBL" id="AJK48274.1"/>
    </source>
</evidence>
<dbReference type="EMBL" id="CP002581">
    <property type="protein sequence ID" value="AJK48274.1"/>
    <property type="molecule type" value="Genomic_DNA"/>
</dbReference>
<dbReference type="Proteomes" id="UP000031838">
    <property type="component" value="Chromosome 2"/>
</dbReference>
<reference evidence="5" key="1">
    <citation type="submission" date="2011-03" db="EMBL/GenBank/DDBJ databases">
        <authorList>
            <person name="Voget S."/>
            <person name="Streit W.R."/>
            <person name="Jaeger K.E."/>
            <person name="Daniel R."/>
        </authorList>
    </citation>
    <scope>NUCLEOTIDE SEQUENCE [LARGE SCALE GENOMIC DNA]</scope>
    <source>
        <strain evidence="5">PG1</strain>
    </source>
</reference>
<comment type="similarity">
    <text evidence="1">Belongs to the short-chain dehydrogenases/reductases (SDR) family.</text>
</comment>
<name>A0A0B6S1K9_BURPL</name>
<dbReference type="Gene3D" id="3.40.50.720">
    <property type="entry name" value="NAD(P)-binding Rossmann-like Domain"/>
    <property type="match status" value="1"/>
</dbReference>
<accession>A0A0B6S1K9</accession>
<dbReference type="PRINTS" id="PR00081">
    <property type="entry name" value="GDHRDH"/>
</dbReference>
<dbReference type="AlphaFoldDB" id="A0A0B6S1K9"/>
<organism evidence="4 5">
    <name type="scientific">Burkholderia plantarii</name>
    <dbReference type="NCBI Taxonomy" id="41899"/>
    <lineage>
        <taxon>Bacteria</taxon>
        <taxon>Pseudomonadati</taxon>
        <taxon>Pseudomonadota</taxon>
        <taxon>Betaproteobacteria</taxon>
        <taxon>Burkholderiales</taxon>
        <taxon>Burkholderiaceae</taxon>
        <taxon>Burkholderia</taxon>
    </lineage>
</organism>
<evidence type="ECO:0000256" key="3">
    <source>
        <dbReference type="ARBA" id="ARBA00071493"/>
    </source>
</evidence>
<dbReference type="PANTHER" id="PTHR24320:SF283">
    <property type="entry name" value="RETINOL DEHYDROGENASE 11"/>
    <property type="match status" value="1"/>
</dbReference>
<keyword evidence="5" id="KW-1185">Reference proteome</keyword>
<protein>
    <recommendedName>
        <fullName evidence="3">Probable oxidoreductase</fullName>
    </recommendedName>
</protein>
<dbReference type="PANTHER" id="PTHR24320">
    <property type="entry name" value="RETINOL DEHYDROGENASE"/>
    <property type="match status" value="1"/>
</dbReference>
<dbReference type="SUPFAM" id="SSF51735">
    <property type="entry name" value="NAD(P)-binding Rossmann-fold domains"/>
    <property type="match status" value="1"/>
</dbReference>
<sequence>MPNLPPAMPTPSTPFAAPLQHPLGSGFGAASTAAEVLAGIDLSGRTAVVTGGYSGLGRETARALRAAGASVIVPARDVARAEAALAGIDAQVHPMDLLDPTSIDAFAASLAARVPALHMLVNSAGIMAVPERTLDARGHELQFATNHLGHFQLTARLLPLLRAAGGARVVSVSSLGHRYSDVWLDDPNFARRDYHPYTAYGQSKTANILFAVALDRREQMHGVRAFSLHPGAIVETGLGKHVTREQLIEAGVLDADGKPVRDPSRQLKTVEQGAATQVWCATSPRLDGLGGLYCENVDVAPLRVEPPAGIVMADALRLTGVAPYAVDVERAEALWTLSEAMLRG</sequence>
<dbReference type="Pfam" id="PF00106">
    <property type="entry name" value="adh_short"/>
    <property type="match status" value="1"/>
</dbReference>
<dbReference type="FunFam" id="3.40.50.720:FF:000594">
    <property type="entry name" value="Short-chain oxidoreductase"/>
    <property type="match status" value="1"/>
</dbReference>
<dbReference type="KEGG" id="bgp:BGL_2c01780"/>
<dbReference type="InterPro" id="IPR002347">
    <property type="entry name" value="SDR_fam"/>
</dbReference>
<evidence type="ECO:0000256" key="2">
    <source>
        <dbReference type="ARBA" id="ARBA00023002"/>
    </source>
</evidence>
<reference evidence="4 5" key="2">
    <citation type="journal article" date="2016" name="Appl. Microbiol. Biotechnol.">
        <title>Mutations improving production and secretion of extracellular lipase by Burkholderia glumae PG1.</title>
        <authorList>
            <person name="Knapp A."/>
            <person name="Voget S."/>
            <person name="Gao R."/>
            <person name="Zaburannyi N."/>
            <person name="Krysciak D."/>
            <person name="Breuer M."/>
            <person name="Hauer B."/>
            <person name="Streit W.R."/>
            <person name="Muller R."/>
            <person name="Daniel R."/>
            <person name="Jaeger K.E."/>
        </authorList>
    </citation>
    <scope>NUCLEOTIDE SEQUENCE [LARGE SCALE GENOMIC DNA]</scope>
    <source>
        <strain evidence="4 5">PG1</strain>
    </source>
</reference>
<evidence type="ECO:0000313" key="5">
    <source>
        <dbReference type="Proteomes" id="UP000031838"/>
    </source>
</evidence>
<evidence type="ECO:0000256" key="1">
    <source>
        <dbReference type="ARBA" id="ARBA00006484"/>
    </source>
</evidence>
<gene>
    <name evidence="4" type="ORF">BGL_2c01780</name>
</gene>
<dbReference type="HOGENOM" id="CLU_010194_44_0_4"/>
<proteinExistence type="inferred from homology"/>
<dbReference type="GO" id="GO:0016491">
    <property type="term" value="F:oxidoreductase activity"/>
    <property type="evidence" value="ECO:0007669"/>
    <property type="project" value="UniProtKB-KW"/>
</dbReference>
<dbReference type="RefSeq" id="WP_226993735.1">
    <property type="nucleotide sequence ID" value="NZ_CP002581.1"/>
</dbReference>